<dbReference type="Gene3D" id="3.20.20.140">
    <property type="entry name" value="Metal-dependent hydrolases"/>
    <property type="match status" value="1"/>
</dbReference>
<evidence type="ECO:0000313" key="3">
    <source>
        <dbReference type="EMBL" id="ETX06808.1"/>
    </source>
</evidence>
<comment type="caution">
    <text evidence="3">The sequence shown here is derived from an EMBL/GenBank/DDBJ whole genome shotgun (WGS) entry which is preliminary data.</text>
</comment>
<organism evidence="3 4">
    <name type="scientific">Candidatus Entotheonella gemina</name>
    <dbReference type="NCBI Taxonomy" id="1429439"/>
    <lineage>
        <taxon>Bacteria</taxon>
        <taxon>Pseudomonadati</taxon>
        <taxon>Nitrospinota/Tectimicrobiota group</taxon>
        <taxon>Candidatus Tectimicrobiota</taxon>
        <taxon>Candidatus Entotheonellia</taxon>
        <taxon>Candidatus Entotheonellales</taxon>
        <taxon>Candidatus Entotheonellaceae</taxon>
        <taxon>Candidatus Entotheonella</taxon>
    </lineage>
</organism>
<dbReference type="InterPro" id="IPR032466">
    <property type="entry name" value="Metal_Hydrolase"/>
</dbReference>
<dbReference type="PATRIC" id="fig|1429439.4.peg.2535"/>
<feature type="chain" id="PRO_5004844846" evidence="1">
    <location>
        <begin position="23"/>
        <end position="273"/>
    </location>
</feature>
<gene>
    <name evidence="3" type="ORF">ETSY2_14895</name>
</gene>
<dbReference type="Proteomes" id="UP000019140">
    <property type="component" value="Unassembled WGS sequence"/>
</dbReference>
<protein>
    <submittedName>
        <fullName evidence="3">Amidohydrolase</fullName>
    </submittedName>
</protein>
<proteinExistence type="predicted"/>
<dbReference type="InterPro" id="IPR006680">
    <property type="entry name" value="Amidohydro-rel"/>
</dbReference>
<evidence type="ECO:0000313" key="4">
    <source>
        <dbReference type="Proteomes" id="UP000019140"/>
    </source>
</evidence>
<reference evidence="3 4" key="1">
    <citation type="journal article" date="2014" name="Nature">
        <title>An environmental bacterial taxon with a large and distinct metabolic repertoire.</title>
        <authorList>
            <person name="Wilson M.C."/>
            <person name="Mori T."/>
            <person name="Ruckert C."/>
            <person name="Uria A.R."/>
            <person name="Helf M.J."/>
            <person name="Takada K."/>
            <person name="Gernert C."/>
            <person name="Steffens U.A."/>
            <person name="Heycke N."/>
            <person name="Schmitt S."/>
            <person name="Rinke C."/>
            <person name="Helfrich E.J."/>
            <person name="Brachmann A.O."/>
            <person name="Gurgui C."/>
            <person name="Wakimoto T."/>
            <person name="Kracht M."/>
            <person name="Crusemann M."/>
            <person name="Hentschel U."/>
            <person name="Abe I."/>
            <person name="Matsunaga S."/>
            <person name="Kalinowski J."/>
            <person name="Takeyama H."/>
            <person name="Piel J."/>
        </authorList>
    </citation>
    <scope>NUCLEOTIDE SEQUENCE [LARGE SCALE GENOMIC DNA]</scope>
    <source>
        <strain evidence="4">TSY2</strain>
    </source>
</reference>
<dbReference type="Pfam" id="PF04909">
    <property type="entry name" value="Amidohydro_2"/>
    <property type="match status" value="1"/>
</dbReference>
<dbReference type="GO" id="GO:0016787">
    <property type="term" value="F:hydrolase activity"/>
    <property type="evidence" value="ECO:0007669"/>
    <property type="project" value="UniProtKB-KW"/>
</dbReference>
<feature type="signal peptide" evidence="1">
    <location>
        <begin position="1"/>
        <end position="22"/>
    </location>
</feature>
<keyword evidence="1" id="KW-0732">Signal</keyword>
<dbReference type="HOGENOM" id="CLU_979618_0_0_7"/>
<name>W4M9E1_9BACT</name>
<sequence length="273" mass="31647">MKKLIIAIFGILCAGISVTAQPARQLIDTHIHYSQDAWEVMPTEEAIKVLRQAGLKKAFVSSSSDDGTQKLYKAAPDLIVPVLRPYRRRGEISSWFRDEAIIKHVESRLHAHSYAGIGEFHIFGEHADLPVFRRMVELAKQYKIFLHAHSDTDAVNRIFAQDPDARVLWAHSGFDQPDTIRDMLNKHPRLWCDLAFRSEHASDGKVEPAWKQLFIDFPDRFMVGTDTYTPERWHYIIEHAEWTRQWLRDLPAELAEKIAFRNAEQLAQWKPKP</sequence>
<dbReference type="SUPFAM" id="SSF51556">
    <property type="entry name" value="Metallo-dependent hydrolases"/>
    <property type="match status" value="1"/>
</dbReference>
<dbReference type="AlphaFoldDB" id="W4M9E1"/>
<evidence type="ECO:0000256" key="1">
    <source>
        <dbReference type="SAM" id="SignalP"/>
    </source>
</evidence>
<feature type="domain" description="Amidohydrolase-related" evidence="2">
    <location>
        <begin position="127"/>
        <end position="266"/>
    </location>
</feature>
<keyword evidence="4" id="KW-1185">Reference proteome</keyword>
<dbReference type="EMBL" id="AZHX01000596">
    <property type="protein sequence ID" value="ETX06808.1"/>
    <property type="molecule type" value="Genomic_DNA"/>
</dbReference>
<accession>W4M9E1</accession>
<evidence type="ECO:0000259" key="2">
    <source>
        <dbReference type="Pfam" id="PF04909"/>
    </source>
</evidence>